<keyword evidence="8" id="KW-1185">Reference proteome</keyword>
<keyword evidence="2" id="KW-0805">Transcription regulation</keyword>
<keyword evidence="3 7" id="KW-0238">DNA-binding</keyword>
<evidence type="ECO:0000256" key="5">
    <source>
        <dbReference type="SAM" id="Coils"/>
    </source>
</evidence>
<accession>A0A1H3ATV7</accession>
<dbReference type="InterPro" id="IPR009061">
    <property type="entry name" value="DNA-bd_dom_put_sf"/>
</dbReference>
<dbReference type="InterPro" id="IPR047057">
    <property type="entry name" value="MerR_fam"/>
</dbReference>
<evidence type="ECO:0000256" key="4">
    <source>
        <dbReference type="ARBA" id="ARBA00023163"/>
    </source>
</evidence>
<dbReference type="PROSITE" id="PS50937">
    <property type="entry name" value="HTH_MERR_2"/>
    <property type="match status" value="1"/>
</dbReference>
<feature type="coiled-coil region" evidence="5">
    <location>
        <begin position="90"/>
        <end position="117"/>
    </location>
</feature>
<dbReference type="OrthoDB" id="9811174at2"/>
<dbReference type="SUPFAM" id="SSF46955">
    <property type="entry name" value="Putative DNA-binding domain"/>
    <property type="match status" value="1"/>
</dbReference>
<dbReference type="CDD" id="cd01109">
    <property type="entry name" value="HTH_YyaN"/>
    <property type="match status" value="1"/>
</dbReference>
<gene>
    <name evidence="7" type="ORF">SAMN04488579_101180</name>
</gene>
<dbReference type="PANTHER" id="PTHR30204">
    <property type="entry name" value="REDOX-CYCLING DRUG-SENSING TRANSCRIPTIONAL ACTIVATOR SOXR"/>
    <property type="match status" value="1"/>
</dbReference>
<sequence>MDYTIKEASERTGLSIHTLRFYDKSGLLPMVGRTETGNRIFTDSDIEWIQTICCLKDTGMPLKEIKYYIDLFMKGTSTLSERRQIFIDHRVALMKKIAELEKNLEIVEHRIQFYDEACAVYAMRDQLELENVKDRA</sequence>
<dbReference type="Pfam" id="PF13411">
    <property type="entry name" value="MerR_1"/>
    <property type="match status" value="1"/>
</dbReference>
<organism evidence="7 8">
    <name type="scientific">Eubacterium barkeri</name>
    <name type="common">Clostridium barkeri</name>
    <dbReference type="NCBI Taxonomy" id="1528"/>
    <lineage>
        <taxon>Bacteria</taxon>
        <taxon>Bacillati</taxon>
        <taxon>Bacillota</taxon>
        <taxon>Clostridia</taxon>
        <taxon>Eubacteriales</taxon>
        <taxon>Eubacteriaceae</taxon>
        <taxon>Eubacterium</taxon>
    </lineage>
</organism>
<evidence type="ECO:0000313" key="8">
    <source>
        <dbReference type="Proteomes" id="UP000199652"/>
    </source>
</evidence>
<dbReference type="RefSeq" id="WP_090242511.1">
    <property type="nucleotide sequence ID" value="NZ_FNOU01000001.1"/>
</dbReference>
<dbReference type="PRINTS" id="PR00040">
    <property type="entry name" value="HTHMERR"/>
</dbReference>
<dbReference type="GO" id="GO:0003677">
    <property type="term" value="F:DNA binding"/>
    <property type="evidence" value="ECO:0007669"/>
    <property type="project" value="UniProtKB-KW"/>
</dbReference>
<evidence type="ECO:0000256" key="2">
    <source>
        <dbReference type="ARBA" id="ARBA00023015"/>
    </source>
</evidence>
<dbReference type="Proteomes" id="UP000199652">
    <property type="component" value="Unassembled WGS sequence"/>
</dbReference>
<evidence type="ECO:0000256" key="3">
    <source>
        <dbReference type="ARBA" id="ARBA00023125"/>
    </source>
</evidence>
<protein>
    <submittedName>
        <fullName evidence="7">DNA-binding transcriptional regulator, MerR family</fullName>
    </submittedName>
</protein>
<keyword evidence="4" id="KW-0804">Transcription</keyword>
<keyword evidence="1" id="KW-0678">Repressor</keyword>
<evidence type="ECO:0000256" key="1">
    <source>
        <dbReference type="ARBA" id="ARBA00022491"/>
    </source>
</evidence>
<dbReference type="InterPro" id="IPR000551">
    <property type="entry name" value="MerR-type_HTH_dom"/>
</dbReference>
<dbReference type="STRING" id="1528.SAMN04488579_101180"/>
<name>A0A1H3ATV7_EUBBA</name>
<dbReference type="SMART" id="SM00422">
    <property type="entry name" value="HTH_MERR"/>
    <property type="match status" value="1"/>
</dbReference>
<dbReference type="Gene3D" id="1.10.1660.10">
    <property type="match status" value="1"/>
</dbReference>
<keyword evidence="5" id="KW-0175">Coiled coil</keyword>
<dbReference type="EMBL" id="FNOU01000001">
    <property type="protein sequence ID" value="SDX33160.1"/>
    <property type="molecule type" value="Genomic_DNA"/>
</dbReference>
<dbReference type="PANTHER" id="PTHR30204:SF69">
    <property type="entry name" value="MERR-FAMILY TRANSCRIPTIONAL REGULATOR"/>
    <property type="match status" value="1"/>
</dbReference>
<proteinExistence type="predicted"/>
<evidence type="ECO:0000259" key="6">
    <source>
        <dbReference type="PROSITE" id="PS50937"/>
    </source>
</evidence>
<dbReference type="AlphaFoldDB" id="A0A1H3ATV7"/>
<evidence type="ECO:0000313" key="7">
    <source>
        <dbReference type="EMBL" id="SDX33160.1"/>
    </source>
</evidence>
<reference evidence="8" key="1">
    <citation type="submission" date="2016-10" db="EMBL/GenBank/DDBJ databases">
        <authorList>
            <person name="Varghese N."/>
            <person name="Submissions S."/>
        </authorList>
    </citation>
    <scope>NUCLEOTIDE SEQUENCE [LARGE SCALE GENOMIC DNA]</scope>
    <source>
        <strain evidence="8">VPI 5359</strain>
    </source>
</reference>
<feature type="domain" description="HTH merR-type" evidence="6">
    <location>
        <begin position="1"/>
        <end position="71"/>
    </location>
</feature>
<dbReference type="GO" id="GO:0003700">
    <property type="term" value="F:DNA-binding transcription factor activity"/>
    <property type="evidence" value="ECO:0007669"/>
    <property type="project" value="InterPro"/>
</dbReference>